<gene>
    <name evidence="6" type="primary">hisC</name>
    <name evidence="8" type="ORF">AMJ83_05665</name>
</gene>
<sequence>MIEARDFVRKIRPYKPGKPIEEVIRELNLKGEIIKLASNENPLGTSPLALRAMKEALNESFLYPDDNCFYLRRKLAERTNFKQENTIVGNGSVEILPLITLAYLGPGHSAIVSKGSFIWYKIAVKIAAGELIEVPQKNYAHDLKAMLDAVKSNTKLIFIDNPINPTGTMVTKDEIDKFLKQIPENILVILDEAYYEYINHPDYPDSSKYLYEGKNIVILRTFSKIYGLAGARLGYGFANSEIISNLMKLRISFNVNRISQHAGLAALDDYEHVENGRKINEAGKEFLYDAYEKLGLFYVPTYGNFVFVDFNKDSLTVFESLQRHGIIARTIKEYGFPNALRITIGTEKQNRKLIKTLKKIL</sequence>
<comment type="catalytic activity">
    <reaction evidence="6">
        <text>L-histidinol phosphate + 2-oxoglutarate = 3-(imidazol-4-yl)-2-oxopropyl phosphate + L-glutamate</text>
        <dbReference type="Rhea" id="RHEA:23744"/>
        <dbReference type="ChEBI" id="CHEBI:16810"/>
        <dbReference type="ChEBI" id="CHEBI:29985"/>
        <dbReference type="ChEBI" id="CHEBI:57766"/>
        <dbReference type="ChEBI" id="CHEBI:57980"/>
        <dbReference type="EC" id="2.6.1.9"/>
    </reaction>
</comment>
<dbReference type="InterPro" id="IPR005861">
    <property type="entry name" value="HisP_aminotrans"/>
</dbReference>
<dbReference type="InterPro" id="IPR015424">
    <property type="entry name" value="PyrdxlP-dep_Trfase"/>
</dbReference>
<dbReference type="PANTHER" id="PTHR43643">
    <property type="entry name" value="HISTIDINOL-PHOSPHATE AMINOTRANSFERASE 2"/>
    <property type="match status" value="1"/>
</dbReference>
<dbReference type="InterPro" id="IPR050106">
    <property type="entry name" value="HistidinolP_aminotransfase"/>
</dbReference>
<dbReference type="UniPathway" id="UPA00031">
    <property type="reaction ID" value="UER00012"/>
</dbReference>
<reference evidence="8 9" key="1">
    <citation type="journal article" date="2015" name="Microbiome">
        <title>Genomic resolution of linkages in carbon, nitrogen, and sulfur cycling among widespread estuary sediment bacteria.</title>
        <authorList>
            <person name="Baker B.J."/>
            <person name="Lazar C.S."/>
            <person name="Teske A.P."/>
            <person name="Dick G.J."/>
        </authorList>
    </citation>
    <scope>NUCLEOTIDE SEQUENCE [LARGE SCALE GENOMIC DNA]</scope>
    <source>
        <strain evidence="8">SM23_42</strain>
    </source>
</reference>
<protein>
    <recommendedName>
        <fullName evidence="6">Histidinol-phosphate aminotransferase</fullName>
        <ecNumber evidence="6">2.6.1.9</ecNumber>
    </recommendedName>
    <alternativeName>
        <fullName evidence="6">Imidazole acetol-phosphate transaminase</fullName>
    </alternativeName>
</protein>
<comment type="caution">
    <text evidence="8">The sequence shown here is derived from an EMBL/GenBank/DDBJ whole genome shotgun (WGS) entry which is preliminary data.</text>
</comment>
<dbReference type="EC" id="2.6.1.9" evidence="6"/>
<evidence type="ECO:0000259" key="7">
    <source>
        <dbReference type="Pfam" id="PF00155"/>
    </source>
</evidence>
<dbReference type="GO" id="GO:0030170">
    <property type="term" value="F:pyridoxal phosphate binding"/>
    <property type="evidence" value="ECO:0007669"/>
    <property type="project" value="InterPro"/>
</dbReference>
<comment type="cofactor">
    <cofactor evidence="1 6">
        <name>pyridoxal 5'-phosphate</name>
        <dbReference type="ChEBI" id="CHEBI:597326"/>
    </cofactor>
</comment>
<accession>A0A0S8FSJ4</accession>
<evidence type="ECO:0000256" key="2">
    <source>
        <dbReference type="ARBA" id="ARBA00011738"/>
    </source>
</evidence>
<dbReference type="Gene3D" id="3.90.1150.10">
    <property type="entry name" value="Aspartate Aminotransferase, domain 1"/>
    <property type="match status" value="1"/>
</dbReference>
<organism evidence="8 9">
    <name type="scientific">candidate division WOR_3 bacterium SM23_42</name>
    <dbReference type="NCBI Taxonomy" id="1703779"/>
    <lineage>
        <taxon>Bacteria</taxon>
        <taxon>Bacteria division WOR-3</taxon>
    </lineage>
</organism>
<dbReference type="Pfam" id="PF00155">
    <property type="entry name" value="Aminotran_1_2"/>
    <property type="match status" value="1"/>
</dbReference>
<dbReference type="InterPro" id="IPR015421">
    <property type="entry name" value="PyrdxlP-dep_Trfase_major"/>
</dbReference>
<dbReference type="STRING" id="1703779.AMJ83_05665"/>
<keyword evidence="5 6" id="KW-0663">Pyridoxal phosphate</keyword>
<evidence type="ECO:0000256" key="6">
    <source>
        <dbReference type="HAMAP-Rule" id="MF_01023"/>
    </source>
</evidence>
<evidence type="ECO:0000313" key="9">
    <source>
        <dbReference type="Proteomes" id="UP000051373"/>
    </source>
</evidence>
<keyword evidence="6" id="KW-0368">Histidine biosynthesis</keyword>
<feature type="modified residue" description="N6-(pyridoxal phosphate)lysine" evidence="6">
    <location>
        <position position="224"/>
    </location>
</feature>
<comment type="pathway">
    <text evidence="6">Amino-acid biosynthesis; L-histidine biosynthesis; L-histidine from 5-phospho-alpha-D-ribose 1-diphosphate: step 7/9.</text>
</comment>
<feature type="domain" description="Aminotransferase class I/classII large" evidence="7">
    <location>
        <begin position="32"/>
        <end position="356"/>
    </location>
</feature>
<evidence type="ECO:0000256" key="5">
    <source>
        <dbReference type="ARBA" id="ARBA00022898"/>
    </source>
</evidence>
<dbReference type="CDD" id="cd00609">
    <property type="entry name" value="AAT_like"/>
    <property type="match status" value="1"/>
</dbReference>
<dbReference type="Gene3D" id="3.40.640.10">
    <property type="entry name" value="Type I PLP-dependent aspartate aminotransferase-like (Major domain)"/>
    <property type="match status" value="1"/>
</dbReference>
<dbReference type="NCBIfam" id="TIGR01141">
    <property type="entry name" value="hisC"/>
    <property type="match status" value="1"/>
</dbReference>
<dbReference type="EMBL" id="LJUJ01000009">
    <property type="protein sequence ID" value="KPK63689.1"/>
    <property type="molecule type" value="Genomic_DNA"/>
</dbReference>
<comment type="similarity">
    <text evidence="6">Belongs to the class-II pyridoxal-phosphate-dependent aminotransferase family. Histidinol-phosphate aminotransferase subfamily.</text>
</comment>
<dbReference type="HAMAP" id="MF_01023">
    <property type="entry name" value="HisC_aminotrans_2"/>
    <property type="match status" value="1"/>
</dbReference>
<keyword evidence="6" id="KW-0028">Amino-acid biosynthesis</keyword>
<dbReference type="SUPFAM" id="SSF53383">
    <property type="entry name" value="PLP-dependent transferases"/>
    <property type="match status" value="1"/>
</dbReference>
<name>A0A0S8FSJ4_UNCW3</name>
<evidence type="ECO:0000256" key="1">
    <source>
        <dbReference type="ARBA" id="ARBA00001933"/>
    </source>
</evidence>
<dbReference type="GO" id="GO:0004400">
    <property type="term" value="F:histidinol-phosphate transaminase activity"/>
    <property type="evidence" value="ECO:0007669"/>
    <property type="project" value="UniProtKB-UniRule"/>
</dbReference>
<evidence type="ECO:0000256" key="3">
    <source>
        <dbReference type="ARBA" id="ARBA00022576"/>
    </source>
</evidence>
<dbReference type="Proteomes" id="UP000051373">
    <property type="component" value="Unassembled WGS sequence"/>
</dbReference>
<evidence type="ECO:0000313" key="8">
    <source>
        <dbReference type="EMBL" id="KPK63689.1"/>
    </source>
</evidence>
<keyword evidence="4 6" id="KW-0808">Transferase</keyword>
<proteinExistence type="inferred from homology"/>
<keyword evidence="3 6" id="KW-0032">Aminotransferase</keyword>
<dbReference type="PANTHER" id="PTHR43643:SF3">
    <property type="entry name" value="HISTIDINOL-PHOSPHATE AMINOTRANSFERASE"/>
    <property type="match status" value="1"/>
</dbReference>
<dbReference type="InterPro" id="IPR015422">
    <property type="entry name" value="PyrdxlP-dep_Trfase_small"/>
</dbReference>
<dbReference type="InterPro" id="IPR004839">
    <property type="entry name" value="Aminotransferase_I/II_large"/>
</dbReference>
<comment type="subunit">
    <text evidence="2 6">Homodimer.</text>
</comment>
<dbReference type="AlphaFoldDB" id="A0A0S8FSJ4"/>
<dbReference type="GO" id="GO:0000105">
    <property type="term" value="P:L-histidine biosynthetic process"/>
    <property type="evidence" value="ECO:0007669"/>
    <property type="project" value="UniProtKB-UniRule"/>
</dbReference>
<evidence type="ECO:0000256" key="4">
    <source>
        <dbReference type="ARBA" id="ARBA00022679"/>
    </source>
</evidence>